<gene>
    <name evidence="1" type="ORF">BpHYR1_035706</name>
</gene>
<dbReference type="AlphaFoldDB" id="A0A3M7PCH2"/>
<name>A0A3M7PCH2_BRAPC</name>
<evidence type="ECO:0000313" key="2">
    <source>
        <dbReference type="Proteomes" id="UP000276133"/>
    </source>
</evidence>
<dbReference type="EMBL" id="REGN01012234">
    <property type="protein sequence ID" value="RMZ96407.1"/>
    <property type="molecule type" value="Genomic_DNA"/>
</dbReference>
<proteinExistence type="predicted"/>
<keyword evidence="2" id="KW-1185">Reference proteome</keyword>
<protein>
    <submittedName>
        <fullName evidence="1">Uncharacterized protein</fullName>
    </submittedName>
</protein>
<sequence length="54" mass="6583">MSGLKFEIKIKRSKYKFRKIKLFQFEKINHFDIVLILKFDLKLQFAGLVDHLKQ</sequence>
<comment type="caution">
    <text evidence="1">The sequence shown here is derived from an EMBL/GenBank/DDBJ whole genome shotgun (WGS) entry which is preliminary data.</text>
</comment>
<reference evidence="1 2" key="1">
    <citation type="journal article" date="2018" name="Sci. Rep.">
        <title>Genomic signatures of local adaptation to the degree of environmental predictability in rotifers.</title>
        <authorList>
            <person name="Franch-Gras L."/>
            <person name="Hahn C."/>
            <person name="Garcia-Roger E.M."/>
            <person name="Carmona M.J."/>
            <person name="Serra M."/>
            <person name="Gomez A."/>
        </authorList>
    </citation>
    <scope>NUCLEOTIDE SEQUENCE [LARGE SCALE GENOMIC DNA]</scope>
    <source>
        <strain evidence="1">HYR1</strain>
    </source>
</reference>
<dbReference type="Proteomes" id="UP000276133">
    <property type="component" value="Unassembled WGS sequence"/>
</dbReference>
<accession>A0A3M7PCH2</accession>
<organism evidence="1 2">
    <name type="scientific">Brachionus plicatilis</name>
    <name type="common">Marine rotifer</name>
    <name type="synonym">Brachionus muelleri</name>
    <dbReference type="NCBI Taxonomy" id="10195"/>
    <lineage>
        <taxon>Eukaryota</taxon>
        <taxon>Metazoa</taxon>
        <taxon>Spiralia</taxon>
        <taxon>Gnathifera</taxon>
        <taxon>Rotifera</taxon>
        <taxon>Eurotatoria</taxon>
        <taxon>Monogononta</taxon>
        <taxon>Pseudotrocha</taxon>
        <taxon>Ploima</taxon>
        <taxon>Brachionidae</taxon>
        <taxon>Brachionus</taxon>
    </lineage>
</organism>
<evidence type="ECO:0000313" key="1">
    <source>
        <dbReference type="EMBL" id="RMZ96407.1"/>
    </source>
</evidence>